<dbReference type="AlphaFoldDB" id="A0ABD1RNY2"/>
<dbReference type="Proteomes" id="UP001604277">
    <property type="component" value="Unassembled WGS sequence"/>
</dbReference>
<dbReference type="EMBL" id="JBFOLJ010000012">
    <property type="protein sequence ID" value="KAL2489871.1"/>
    <property type="molecule type" value="Genomic_DNA"/>
</dbReference>
<evidence type="ECO:0000259" key="1">
    <source>
        <dbReference type="Pfam" id="PF13837"/>
    </source>
</evidence>
<proteinExistence type="predicted"/>
<protein>
    <submittedName>
        <fullName evidence="2">Trihelix transcription factor ASIL2-like</fullName>
    </submittedName>
</protein>
<accession>A0ABD1RNY2</accession>
<sequence>MATIFSLSSPSANDDHIPTATLALPLIAIAAASASRRLLSLCWSTDETLALIDVYKDKWYSLRRGNLCAFHWKEVANDVAYRCPSNLAKTFVQCRHKMEKLCKRYRTEIQSATAFGGPVDSHLPGSTPTHAFRGSNKGFG</sequence>
<dbReference type="Gene3D" id="1.10.10.60">
    <property type="entry name" value="Homeodomain-like"/>
    <property type="match status" value="1"/>
</dbReference>
<reference evidence="3" key="1">
    <citation type="submission" date="2024-07" db="EMBL/GenBank/DDBJ databases">
        <title>Two chromosome-level genome assemblies of Korean endemic species Abeliophyllum distichum and Forsythia ovata (Oleaceae).</title>
        <authorList>
            <person name="Jang H."/>
        </authorList>
    </citation>
    <scope>NUCLEOTIDE SEQUENCE [LARGE SCALE GENOMIC DNA]</scope>
</reference>
<dbReference type="InterPro" id="IPR044823">
    <property type="entry name" value="ASIL1/2-like"/>
</dbReference>
<dbReference type="Pfam" id="PF13837">
    <property type="entry name" value="Myb_DNA-bind_4"/>
    <property type="match status" value="1"/>
</dbReference>
<comment type="caution">
    <text evidence="2">The sequence shown here is derived from an EMBL/GenBank/DDBJ whole genome shotgun (WGS) entry which is preliminary data.</text>
</comment>
<feature type="domain" description="Myb/SANT-like DNA-binding" evidence="1">
    <location>
        <begin position="42"/>
        <end position="111"/>
    </location>
</feature>
<evidence type="ECO:0000313" key="3">
    <source>
        <dbReference type="Proteomes" id="UP001604277"/>
    </source>
</evidence>
<dbReference type="PANTHER" id="PTHR31307:SF49">
    <property type="entry name" value="ALCOHOL DEHYDROGENASE TRANSCRIPTION FACTOR MYB_SANT-LIKE FAMILY PROTEIN"/>
    <property type="match status" value="1"/>
</dbReference>
<organism evidence="2 3">
    <name type="scientific">Forsythia ovata</name>
    <dbReference type="NCBI Taxonomy" id="205694"/>
    <lineage>
        <taxon>Eukaryota</taxon>
        <taxon>Viridiplantae</taxon>
        <taxon>Streptophyta</taxon>
        <taxon>Embryophyta</taxon>
        <taxon>Tracheophyta</taxon>
        <taxon>Spermatophyta</taxon>
        <taxon>Magnoliopsida</taxon>
        <taxon>eudicotyledons</taxon>
        <taxon>Gunneridae</taxon>
        <taxon>Pentapetalae</taxon>
        <taxon>asterids</taxon>
        <taxon>lamiids</taxon>
        <taxon>Lamiales</taxon>
        <taxon>Oleaceae</taxon>
        <taxon>Forsythieae</taxon>
        <taxon>Forsythia</taxon>
    </lineage>
</organism>
<name>A0ABD1RNY2_9LAMI</name>
<keyword evidence="3" id="KW-1185">Reference proteome</keyword>
<dbReference type="PANTHER" id="PTHR31307">
    <property type="entry name" value="TRIHELIX TRANSCRIPTION FACTOR ASIL2"/>
    <property type="match status" value="1"/>
</dbReference>
<evidence type="ECO:0000313" key="2">
    <source>
        <dbReference type="EMBL" id="KAL2489871.1"/>
    </source>
</evidence>
<gene>
    <name evidence="2" type="ORF">Fot_43163</name>
</gene>
<dbReference type="InterPro" id="IPR044822">
    <property type="entry name" value="Myb_DNA-bind_4"/>
</dbReference>